<dbReference type="Gene3D" id="1.20.120.530">
    <property type="entry name" value="GntR ligand-binding domain-like"/>
    <property type="match status" value="1"/>
</dbReference>
<evidence type="ECO:0000313" key="6">
    <source>
        <dbReference type="Proteomes" id="UP000401081"/>
    </source>
</evidence>
<accession>A0A485AK53</accession>
<evidence type="ECO:0000259" key="4">
    <source>
        <dbReference type="Pfam" id="PF07729"/>
    </source>
</evidence>
<dbReference type="PANTHER" id="PTHR43537:SF7">
    <property type="entry name" value="EXU REGULON TRANSCRIPTIONAL REGULATOR"/>
    <property type="match status" value="1"/>
</dbReference>
<gene>
    <name evidence="5" type="ORF">NCTC12993_01594</name>
</gene>
<dbReference type="AlphaFoldDB" id="A0A485AK53"/>
<keyword evidence="6" id="KW-1185">Reference proteome</keyword>
<dbReference type="SUPFAM" id="SSF48008">
    <property type="entry name" value="GntR ligand-binding domain-like"/>
    <property type="match status" value="1"/>
</dbReference>
<keyword evidence="2 5" id="KW-0238">DNA-binding</keyword>
<dbReference type="GO" id="GO:0003677">
    <property type="term" value="F:DNA binding"/>
    <property type="evidence" value="ECO:0007669"/>
    <property type="project" value="UniProtKB-KW"/>
</dbReference>
<organism evidence="5 6">
    <name type="scientific">Kluyvera cryocrescens</name>
    <name type="common">Kluyvera citrophila</name>
    <dbReference type="NCBI Taxonomy" id="580"/>
    <lineage>
        <taxon>Bacteria</taxon>
        <taxon>Pseudomonadati</taxon>
        <taxon>Pseudomonadota</taxon>
        <taxon>Gammaproteobacteria</taxon>
        <taxon>Enterobacterales</taxon>
        <taxon>Enterobacteriaceae</taxon>
        <taxon>Kluyvera</taxon>
    </lineage>
</organism>
<evidence type="ECO:0000256" key="2">
    <source>
        <dbReference type="ARBA" id="ARBA00023125"/>
    </source>
</evidence>
<feature type="domain" description="GntR C-terminal" evidence="4">
    <location>
        <begin position="96"/>
        <end position="175"/>
    </location>
</feature>
<sequence length="198" mass="22495">MEITDARRLYQQLAAELKERIEQGYTLWAINCLRSASLLMKRALAVRWSAKPLSCWKLKGTVEVRKGSGIHVISNQAKYHQAPDENLEFANYGPFELLQARQLIESNIAEFAATQVTKQDIMKLMEIQEKARKEKCFRDSEWDLQFHVQVALATQNTALAAIVEKMWTSVCTTRTGKNCMTISTHAPSIIGAMITTKF</sequence>
<dbReference type="EMBL" id="CAADJD010000014">
    <property type="protein sequence ID" value="VFS60253.1"/>
    <property type="molecule type" value="Genomic_DNA"/>
</dbReference>
<keyword evidence="3" id="KW-0804">Transcription</keyword>
<evidence type="ECO:0000313" key="5">
    <source>
        <dbReference type="EMBL" id="VFS60253.1"/>
    </source>
</evidence>
<dbReference type="InterPro" id="IPR011711">
    <property type="entry name" value="GntR_C"/>
</dbReference>
<dbReference type="Proteomes" id="UP000401081">
    <property type="component" value="Unassembled WGS sequence"/>
</dbReference>
<dbReference type="InterPro" id="IPR008920">
    <property type="entry name" value="TF_FadR/GntR_C"/>
</dbReference>
<keyword evidence="1" id="KW-0805">Transcription regulation</keyword>
<evidence type="ECO:0000256" key="1">
    <source>
        <dbReference type="ARBA" id="ARBA00023015"/>
    </source>
</evidence>
<proteinExistence type="predicted"/>
<reference evidence="5 6" key="1">
    <citation type="submission" date="2019-03" db="EMBL/GenBank/DDBJ databases">
        <authorList>
            <consortium name="Pathogen Informatics"/>
        </authorList>
    </citation>
    <scope>NUCLEOTIDE SEQUENCE [LARGE SCALE GENOMIC DNA]</scope>
    <source>
        <strain evidence="5 6">NCTC12993</strain>
    </source>
</reference>
<dbReference type="PANTHER" id="PTHR43537">
    <property type="entry name" value="TRANSCRIPTIONAL REGULATOR, GNTR FAMILY"/>
    <property type="match status" value="1"/>
</dbReference>
<dbReference type="Pfam" id="PF07729">
    <property type="entry name" value="FCD"/>
    <property type="match status" value="1"/>
</dbReference>
<evidence type="ECO:0000256" key="3">
    <source>
        <dbReference type="ARBA" id="ARBA00023163"/>
    </source>
</evidence>
<protein>
    <submittedName>
        <fullName evidence="5">DNA-binding transcriptional repressor ExuR</fullName>
    </submittedName>
</protein>
<name>A0A485AK53_KLUCR</name>